<name>A0A6A4SBI1_SCOMX</name>
<dbReference type="EMBL" id="VEVO01000015">
    <property type="protein sequence ID" value="KAF0030527.1"/>
    <property type="molecule type" value="Genomic_DNA"/>
</dbReference>
<sequence>MANNAASRYECTHMSTPLKLTVNSPPRCKRVSHTKDFPLFVNSLCHRGRYLSRRNIRANKSFVGCLSNYLSGKSQKKGATETSRIRTSQRYWQH</sequence>
<protein>
    <submittedName>
        <fullName evidence="1">Uncharacterized protein</fullName>
    </submittedName>
</protein>
<accession>A0A6A4SBI1</accession>
<dbReference type="AlphaFoldDB" id="A0A6A4SBI1"/>
<organism evidence="1 2">
    <name type="scientific">Scophthalmus maximus</name>
    <name type="common">Turbot</name>
    <name type="synonym">Psetta maxima</name>
    <dbReference type="NCBI Taxonomy" id="52904"/>
    <lineage>
        <taxon>Eukaryota</taxon>
        <taxon>Metazoa</taxon>
        <taxon>Chordata</taxon>
        <taxon>Craniata</taxon>
        <taxon>Vertebrata</taxon>
        <taxon>Euteleostomi</taxon>
        <taxon>Actinopterygii</taxon>
        <taxon>Neopterygii</taxon>
        <taxon>Teleostei</taxon>
        <taxon>Neoteleostei</taxon>
        <taxon>Acanthomorphata</taxon>
        <taxon>Carangaria</taxon>
        <taxon>Pleuronectiformes</taxon>
        <taxon>Pleuronectoidei</taxon>
        <taxon>Scophthalmidae</taxon>
        <taxon>Scophthalmus</taxon>
    </lineage>
</organism>
<reference evidence="1 2" key="1">
    <citation type="submission" date="2019-06" db="EMBL/GenBank/DDBJ databases">
        <title>Draft genomes of female and male turbot (Scophthalmus maximus).</title>
        <authorList>
            <person name="Xu H."/>
            <person name="Xu X.-W."/>
            <person name="Shao C."/>
            <person name="Chen S."/>
        </authorList>
    </citation>
    <scope>NUCLEOTIDE SEQUENCE [LARGE SCALE GENOMIC DNA]</scope>
    <source>
        <strain evidence="1">Ysfricsl-2016a</strain>
        <tissue evidence="1">Blood</tissue>
    </source>
</reference>
<comment type="caution">
    <text evidence="1">The sequence shown here is derived from an EMBL/GenBank/DDBJ whole genome shotgun (WGS) entry which is preliminary data.</text>
</comment>
<proteinExistence type="predicted"/>
<evidence type="ECO:0000313" key="2">
    <source>
        <dbReference type="Proteomes" id="UP000438429"/>
    </source>
</evidence>
<evidence type="ECO:0000313" key="1">
    <source>
        <dbReference type="EMBL" id="KAF0030527.1"/>
    </source>
</evidence>
<dbReference type="Proteomes" id="UP000438429">
    <property type="component" value="Unassembled WGS sequence"/>
</dbReference>
<gene>
    <name evidence="1" type="ORF">F2P81_017258</name>
</gene>